<accession>L8WE75</accession>
<evidence type="ECO:0000313" key="1">
    <source>
        <dbReference type="EMBL" id="ELU36486.1"/>
    </source>
</evidence>
<name>L8WE75_THACA</name>
<comment type="caution">
    <text evidence="1">The sequence shown here is derived from an EMBL/GenBank/DDBJ whole genome shotgun (WGS) entry which is preliminary data.</text>
</comment>
<protein>
    <submittedName>
        <fullName evidence="1">Uncharacterized protein</fullName>
    </submittedName>
</protein>
<dbReference type="EMBL" id="AFRT01003296">
    <property type="protein sequence ID" value="ELU36486.1"/>
    <property type="molecule type" value="Genomic_DNA"/>
</dbReference>
<dbReference type="HOGENOM" id="CLU_1090628_0_0_1"/>
<reference evidence="1 2" key="1">
    <citation type="journal article" date="2013" name="Nat. Commun.">
        <title>The evolution and pathogenic mechanisms of the rice sheath blight pathogen.</title>
        <authorList>
            <person name="Zheng A."/>
            <person name="Lin R."/>
            <person name="Xu L."/>
            <person name="Qin P."/>
            <person name="Tang C."/>
            <person name="Ai P."/>
            <person name="Zhang D."/>
            <person name="Liu Y."/>
            <person name="Sun Z."/>
            <person name="Feng H."/>
            <person name="Wang Y."/>
            <person name="Chen Y."/>
            <person name="Liang X."/>
            <person name="Fu R."/>
            <person name="Li Q."/>
            <person name="Zhang J."/>
            <person name="Yu X."/>
            <person name="Xie Z."/>
            <person name="Ding L."/>
            <person name="Guan P."/>
            <person name="Tang J."/>
            <person name="Liang Y."/>
            <person name="Wang S."/>
            <person name="Deng Q."/>
            <person name="Li S."/>
            <person name="Zhu J."/>
            <person name="Wang L."/>
            <person name="Liu H."/>
            <person name="Li P."/>
        </authorList>
    </citation>
    <scope>NUCLEOTIDE SEQUENCE [LARGE SCALE GENOMIC DNA]</scope>
    <source>
        <strain evidence="2">AG-1 IA</strain>
    </source>
</reference>
<organism evidence="1 2">
    <name type="scientific">Thanatephorus cucumeris (strain AG1-IA)</name>
    <name type="common">Rice sheath blight fungus</name>
    <name type="synonym">Rhizoctonia solani</name>
    <dbReference type="NCBI Taxonomy" id="983506"/>
    <lineage>
        <taxon>Eukaryota</taxon>
        <taxon>Fungi</taxon>
        <taxon>Dikarya</taxon>
        <taxon>Basidiomycota</taxon>
        <taxon>Agaricomycotina</taxon>
        <taxon>Agaricomycetes</taxon>
        <taxon>Cantharellales</taxon>
        <taxon>Ceratobasidiaceae</taxon>
        <taxon>Rhizoctonia</taxon>
        <taxon>Rhizoctonia solani AG-1</taxon>
    </lineage>
</organism>
<gene>
    <name evidence="1" type="ORF">AG1IA_09481</name>
</gene>
<keyword evidence="2" id="KW-1185">Reference proteome</keyword>
<sequence length="255" mass="27618">MWGFEKEILQEKEGQVSPFETRVPKRRSGRGGYLMVAERVVQGQSMARAERCGGGGRRRGLGLRRGKGAALVKLDIIHSQFTFVRGARIGRRRRGGNLLAFARGLGLGIDLVATCHRTPKIIQLLFESPSLVQQSSHKNHSTFQELKLKLALRTGWRTVLLTRVCLALGNQLSENSLRRASRALLEPGFGLRPRLAFGGGSTTGIGVTGAMGRYCDGVGADADALGGRDLTSSLADMGQARRGGVRRVTAHARAF</sequence>
<dbReference type="AlphaFoldDB" id="L8WE75"/>
<proteinExistence type="predicted"/>
<evidence type="ECO:0000313" key="2">
    <source>
        <dbReference type="Proteomes" id="UP000011668"/>
    </source>
</evidence>
<dbReference type="Proteomes" id="UP000011668">
    <property type="component" value="Unassembled WGS sequence"/>
</dbReference>